<dbReference type="Pfam" id="PF03466">
    <property type="entry name" value="LysR_substrate"/>
    <property type="match status" value="1"/>
</dbReference>
<dbReference type="PANTHER" id="PTHR30537:SF26">
    <property type="entry name" value="GLYCINE CLEAVAGE SYSTEM TRANSCRIPTIONAL ACTIVATOR"/>
    <property type="match status" value="1"/>
</dbReference>
<dbReference type="InterPro" id="IPR036388">
    <property type="entry name" value="WH-like_DNA-bd_sf"/>
</dbReference>
<sequence>MAKRRIPPLNALRAFEAAARNLNFGKAGGELNVTRGAISHQVRALEEWVGVELLHRNQNRVVLTDAGRHLLPALEQAFDAIAESVADIHHPDLKGRLAIHAPPTFTSRWLLPRLADFIDAYPQIDLSLHFLPPFSKTLPTDYDVTIEYGGGRWEHRWVHRLTPVDFFPLCSPRLLNSSQWTMRTPSDLRHFTLIHEDDGTAWSHWLSAAGARQVDASKGLYVSSANHALEAALLGLGVALGDQVIMSQDIEEGKLVRPFSYTYPSPAQYYVVCERDRLHMPILRTFVKWLFDAVETPVEI</sequence>
<comment type="similarity">
    <text evidence="1">Belongs to the LysR transcriptional regulatory family.</text>
</comment>
<dbReference type="InterPro" id="IPR005119">
    <property type="entry name" value="LysR_subst-bd"/>
</dbReference>
<dbReference type="PROSITE" id="PS50931">
    <property type="entry name" value="HTH_LYSR"/>
    <property type="match status" value="1"/>
</dbReference>
<reference evidence="6 7" key="1">
    <citation type="journal article" date="2016" name="Antonie Van Leeuwenhoek">
        <title>Dongia soli sp. nov., isolated from soil from Dokdo, Korea.</title>
        <authorList>
            <person name="Kim D.U."/>
            <person name="Lee H."/>
            <person name="Kim H."/>
            <person name="Kim S.G."/>
            <person name="Ka J.O."/>
        </authorList>
    </citation>
    <scope>NUCLEOTIDE SEQUENCE [LARGE SCALE GENOMIC DNA]</scope>
    <source>
        <strain evidence="6 7">D78</strain>
    </source>
</reference>
<dbReference type="SUPFAM" id="SSF46785">
    <property type="entry name" value="Winged helix' DNA-binding domain"/>
    <property type="match status" value="1"/>
</dbReference>
<dbReference type="InterPro" id="IPR000847">
    <property type="entry name" value="LysR_HTH_N"/>
</dbReference>
<keyword evidence="3" id="KW-0238">DNA-binding</keyword>
<dbReference type="InterPro" id="IPR036390">
    <property type="entry name" value="WH_DNA-bd_sf"/>
</dbReference>
<dbReference type="Pfam" id="PF00126">
    <property type="entry name" value="HTH_1"/>
    <property type="match status" value="1"/>
</dbReference>
<dbReference type="Gene3D" id="1.10.10.10">
    <property type="entry name" value="Winged helix-like DNA-binding domain superfamily/Winged helix DNA-binding domain"/>
    <property type="match status" value="1"/>
</dbReference>
<dbReference type="Proteomes" id="UP001279642">
    <property type="component" value="Unassembled WGS sequence"/>
</dbReference>
<gene>
    <name evidence="6" type="primary">gcvA</name>
    <name evidence="6" type="ORF">SMD27_19245</name>
</gene>
<dbReference type="PANTHER" id="PTHR30537">
    <property type="entry name" value="HTH-TYPE TRANSCRIPTIONAL REGULATOR"/>
    <property type="match status" value="1"/>
</dbReference>
<keyword evidence="7" id="KW-1185">Reference proteome</keyword>
<evidence type="ECO:0000313" key="7">
    <source>
        <dbReference type="Proteomes" id="UP001279642"/>
    </source>
</evidence>
<proteinExistence type="inferred from homology"/>
<feature type="domain" description="HTH lysR-type" evidence="5">
    <location>
        <begin position="7"/>
        <end position="64"/>
    </location>
</feature>
<dbReference type="CDD" id="cd08432">
    <property type="entry name" value="PBP2_GcdR_TrpI_HvrB_AmpR_like"/>
    <property type="match status" value="1"/>
</dbReference>
<evidence type="ECO:0000259" key="5">
    <source>
        <dbReference type="PROSITE" id="PS50931"/>
    </source>
</evidence>
<evidence type="ECO:0000256" key="1">
    <source>
        <dbReference type="ARBA" id="ARBA00009437"/>
    </source>
</evidence>
<dbReference type="Gene3D" id="3.40.190.10">
    <property type="entry name" value="Periplasmic binding protein-like II"/>
    <property type="match status" value="2"/>
</dbReference>
<name>A0ABU5EG57_9PROT</name>
<dbReference type="SUPFAM" id="SSF53850">
    <property type="entry name" value="Periplasmic binding protein-like II"/>
    <property type="match status" value="1"/>
</dbReference>
<protein>
    <submittedName>
        <fullName evidence="6">Transcriptional regulator GcvA</fullName>
    </submittedName>
</protein>
<evidence type="ECO:0000256" key="3">
    <source>
        <dbReference type="ARBA" id="ARBA00023125"/>
    </source>
</evidence>
<keyword evidence="2" id="KW-0805">Transcription regulation</keyword>
<dbReference type="EMBL" id="JAXCLW010000007">
    <property type="protein sequence ID" value="MDY0884989.1"/>
    <property type="molecule type" value="Genomic_DNA"/>
</dbReference>
<dbReference type="NCBIfam" id="NF008352">
    <property type="entry name" value="PRK11139.1"/>
    <property type="match status" value="1"/>
</dbReference>
<comment type="caution">
    <text evidence="6">The sequence shown here is derived from an EMBL/GenBank/DDBJ whole genome shotgun (WGS) entry which is preliminary data.</text>
</comment>
<dbReference type="RefSeq" id="WP_320510063.1">
    <property type="nucleotide sequence ID" value="NZ_JAXCLW010000007.1"/>
</dbReference>
<dbReference type="InterPro" id="IPR058163">
    <property type="entry name" value="LysR-type_TF_proteobact-type"/>
</dbReference>
<keyword evidence="4" id="KW-0804">Transcription</keyword>
<organism evidence="6 7">
    <name type="scientific">Dongia soli</name>
    <dbReference type="NCBI Taxonomy" id="600628"/>
    <lineage>
        <taxon>Bacteria</taxon>
        <taxon>Pseudomonadati</taxon>
        <taxon>Pseudomonadota</taxon>
        <taxon>Alphaproteobacteria</taxon>
        <taxon>Rhodospirillales</taxon>
        <taxon>Dongiaceae</taxon>
        <taxon>Dongia</taxon>
    </lineage>
</organism>
<evidence type="ECO:0000313" key="6">
    <source>
        <dbReference type="EMBL" id="MDY0884989.1"/>
    </source>
</evidence>
<evidence type="ECO:0000256" key="4">
    <source>
        <dbReference type="ARBA" id="ARBA00023163"/>
    </source>
</evidence>
<accession>A0ABU5EG57</accession>
<evidence type="ECO:0000256" key="2">
    <source>
        <dbReference type="ARBA" id="ARBA00023015"/>
    </source>
</evidence>